<dbReference type="GO" id="GO:0004045">
    <property type="term" value="F:peptidyl-tRNA hydrolase activity"/>
    <property type="evidence" value="ECO:0007669"/>
    <property type="project" value="InterPro"/>
</dbReference>
<proteinExistence type="predicted"/>
<dbReference type="FunFam" id="3.30.200.20:FF:000088">
    <property type="entry name" value="Casein kinase II subunit alpha"/>
    <property type="match status" value="1"/>
</dbReference>
<dbReference type="GO" id="GO:0005829">
    <property type="term" value="C:cytosol"/>
    <property type="evidence" value="ECO:0007669"/>
    <property type="project" value="TreeGrafter"/>
</dbReference>
<dbReference type="SUPFAM" id="SSF56112">
    <property type="entry name" value="Protein kinase-like (PK-like)"/>
    <property type="match status" value="1"/>
</dbReference>
<dbReference type="STRING" id="461836.A0A0L0DQZ2"/>
<feature type="binding site" evidence="9">
    <location>
        <position position="317"/>
    </location>
    <ligand>
        <name>ATP</name>
        <dbReference type="ChEBI" id="CHEBI:30616"/>
    </ligand>
</feature>
<dbReference type="SUPFAM" id="SSF53178">
    <property type="entry name" value="Peptidyl-tRNA hydrolase-like"/>
    <property type="match status" value="1"/>
</dbReference>
<keyword evidence="5 12" id="KW-0418">Kinase</keyword>
<feature type="domain" description="Protein kinase" evidence="11">
    <location>
        <begin position="288"/>
        <end position="584"/>
    </location>
</feature>
<comment type="catalytic activity">
    <reaction evidence="7">
        <text>L-threonyl-[protein] + ATP = O-phospho-L-threonyl-[protein] + ADP + H(+)</text>
        <dbReference type="Rhea" id="RHEA:46608"/>
        <dbReference type="Rhea" id="RHEA-COMP:11060"/>
        <dbReference type="Rhea" id="RHEA-COMP:11605"/>
        <dbReference type="ChEBI" id="CHEBI:15378"/>
        <dbReference type="ChEBI" id="CHEBI:30013"/>
        <dbReference type="ChEBI" id="CHEBI:30616"/>
        <dbReference type="ChEBI" id="CHEBI:61977"/>
        <dbReference type="ChEBI" id="CHEBI:456216"/>
        <dbReference type="EC" id="2.7.11.1"/>
    </reaction>
</comment>
<evidence type="ECO:0000256" key="10">
    <source>
        <dbReference type="SAM" id="MobiDB-lite"/>
    </source>
</evidence>
<dbReference type="Gene3D" id="3.30.200.20">
    <property type="entry name" value="Phosphorylase Kinase, domain 1"/>
    <property type="match status" value="1"/>
</dbReference>
<keyword evidence="13" id="KW-1185">Reference proteome</keyword>
<dbReference type="InterPro" id="IPR001328">
    <property type="entry name" value="Pept_tRNA_hydro"/>
</dbReference>
<evidence type="ECO:0000256" key="4">
    <source>
        <dbReference type="ARBA" id="ARBA00022741"/>
    </source>
</evidence>
<dbReference type="Proteomes" id="UP000054408">
    <property type="component" value="Unassembled WGS sequence"/>
</dbReference>
<dbReference type="InterPro" id="IPR000719">
    <property type="entry name" value="Prot_kinase_dom"/>
</dbReference>
<evidence type="ECO:0000256" key="9">
    <source>
        <dbReference type="PROSITE-ProRule" id="PRU10141"/>
    </source>
</evidence>
<dbReference type="OrthoDB" id="544350at2759"/>
<organism evidence="12 13">
    <name type="scientific">Thecamonas trahens ATCC 50062</name>
    <dbReference type="NCBI Taxonomy" id="461836"/>
    <lineage>
        <taxon>Eukaryota</taxon>
        <taxon>Apusozoa</taxon>
        <taxon>Apusomonadida</taxon>
        <taxon>Apusomonadidae</taxon>
        <taxon>Thecamonas</taxon>
    </lineage>
</organism>
<dbReference type="PANTHER" id="PTHR24054">
    <property type="entry name" value="CASEIN KINASE II SUBUNIT ALPHA"/>
    <property type="match status" value="1"/>
</dbReference>
<dbReference type="PROSITE" id="PS00108">
    <property type="entry name" value="PROTEIN_KINASE_ST"/>
    <property type="match status" value="1"/>
</dbReference>
<comment type="catalytic activity">
    <reaction evidence="8">
        <text>L-seryl-[protein] + ATP = O-phospho-L-seryl-[protein] + ADP + H(+)</text>
        <dbReference type="Rhea" id="RHEA:17989"/>
        <dbReference type="Rhea" id="RHEA-COMP:9863"/>
        <dbReference type="Rhea" id="RHEA-COMP:11604"/>
        <dbReference type="ChEBI" id="CHEBI:15378"/>
        <dbReference type="ChEBI" id="CHEBI:29999"/>
        <dbReference type="ChEBI" id="CHEBI:30616"/>
        <dbReference type="ChEBI" id="CHEBI:83421"/>
        <dbReference type="ChEBI" id="CHEBI:456216"/>
        <dbReference type="EC" id="2.7.11.1"/>
    </reaction>
</comment>
<dbReference type="AlphaFoldDB" id="A0A0L0DQZ2"/>
<dbReference type="InterPro" id="IPR017441">
    <property type="entry name" value="Protein_kinase_ATP_BS"/>
</dbReference>
<name>A0A0L0DQZ2_THETB</name>
<evidence type="ECO:0000313" key="13">
    <source>
        <dbReference type="Proteomes" id="UP000054408"/>
    </source>
</evidence>
<dbReference type="InterPro" id="IPR011009">
    <property type="entry name" value="Kinase-like_dom_sf"/>
</dbReference>
<dbReference type="eggNOG" id="KOG0668">
    <property type="taxonomic scope" value="Eukaryota"/>
</dbReference>
<dbReference type="Gene3D" id="3.40.50.1470">
    <property type="entry name" value="Peptidyl-tRNA hydrolase"/>
    <property type="match status" value="1"/>
</dbReference>
<dbReference type="GO" id="GO:0004674">
    <property type="term" value="F:protein serine/threonine kinase activity"/>
    <property type="evidence" value="ECO:0007669"/>
    <property type="project" value="UniProtKB-KW"/>
</dbReference>
<dbReference type="PROSITE" id="PS00107">
    <property type="entry name" value="PROTEIN_KINASE_ATP"/>
    <property type="match status" value="1"/>
</dbReference>
<dbReference type="Gene3D" id="1.10.510.10">
    <property type="entry name" value="Transferase(Phosphotransferase) domain 1"/>
    <property type="match status" value="1"/>
</dbReference>
<reference evidence="12 13" key="1">
    <citation type="submission" date="2010-05" db="EMBL/GenBank/DDBJ databases">
        <title>The Genome Sequence of Thecamonas trahens ATCC 50062.</title>
        <authorList>
            <consortium name="The Broad Institute Genome Sequencing Platform"/>
            <person name="Russ C."/>
            <person name="Cuomo C."/>
            <person name="Shea T."/>
            <person name="Young S.K."/>
            <person name="Zeng Q."/>
            <person name="Koehrsen M."/>
            <person name="Haas B."/>
            <person name="Borodovsky M."/>
            <person name="Guigo R."/>
            <person name="Alvarado L."/>
            <person name="Berlin A."/>
            <person name="Bochicchio J."/>
            <person name="Borenstein D."/>
            <person name="Chapman S."/>
            <person name="Chen Z."/>
            <person name="Freedman E."/>
            <person name="Gellesch M."/>
            <person name="Goldberg J."/>
            <person name="Griggs A."/>
            <person name="Gujja S."/>
            <person name="Heilman E."/>
            <person name="Heiman D."/>
            <person name="Hepburn T."/>
            <person name="Howarth C."/>
            <person name="Jen D."/>
            <person name="Larson L."/>
            <person name="Mehta T."/>
            <person name="Park D."/>
            <person name="Pearson M."/>
            <person name="Roberts A."/>
            <person name="Saif S."/>
            <person name="Shenoy N."/>
            <person name="Sisk P."/>
            <person name="Stolte C."/>
            <person name="Sykes S."/>
            <person name="Thomson T."/>
            <person name="Walk T."/>
            <person name="White J."/>
            <person name="Yandava C."/>
            <person name="Burger G."/>
            <person name="Gray M.W."/>
            <person name="Holland P.W.H."/>
            <person name="King N."/>
            <person name="Lang F.B.F."/>
            <person name="Roger A.J."/>
            <person name="Ruiz-Trillo I."/>
            <person name="Lander E."/>
            <person name="Nusbaum C."/>
        </authorList>
    </citation>
    <scope>NUCLEOTIDE SEQUENCE [LARGE SCALE GENOMIC DNA]</scope>
    <source>
        <strain evidence="12 13">ATCC 50062</strain>
    </source>
</reference>
<dbReference type="EMBL" id="GL349438">
    <property type="protein sequence ID" value="KNC54690.1"/>
    <property type="molecule type" value="Genomic_DNA"/>
</dbReference>
<evidence type="ECO:0000256" key="5">
    <source>
        <dbReference type="ARBA" id="ARBA00022777"/>
    </source>
</evidence>
<protein>
    <recommendedName>
        <fullName evidence="1">non-specific serine/threonine protein kinase</fullName>
        <ecNumber evidence="1">2.7.11.1</ecNumber>
    </recommendedName>
</protein>
<gene>
    <name evidence="12" type="ORF">AMSG_01541</name>
</gene>
<sequence length="597" mass="65738">MSSGTRKTRRLLVVGLGDPRGTLGDRRNVGRSCLEYMASAWNIELHDLATEAGLGWAAETFATPKAKALAAAFDAKAAGTAEMRMSATPKACDEECDNGEGSGKRKRKGSQRAGGCKTGVLARVGRKKLKFSSPAGKAGETVSVKAEIVLVSPTAYLVSSGHVLKTVLELTASSPGELLVLYPDLRVTIGKYRSYQSGTASHPGLPDLYRCLESTEFPRFGIGINGIHKAGPTSSWDNFIATEFEPHELAMFEVRTLVRVKDGVGLLLAGKLDPPEPFELVWENGDHYVCGDKVGEGKFGAVFKAVDTRDSSEVVLKMLKKTRDLERKIAREVEMLMAVRSGPNIVRLLCTAVIEDEEYRDDAMVFEFVSSISHRDLFAQIDLRTARVYMYKLLKAVEYTHSLNILHLDIKPSNVLYNPQTTQFRLADWGLAARWQPGVPNYGPLGTRCYKAPELCLRYDLYGPPVDIWAIGCTLAAMLFLPSDGRNPFIRARGSWLNQLVAITEVVSSDVMFAYLDKYRMGVHLLEEELELLRGHPAVAWEDRVTPKNAHMADPAGFELVAGLLTCDHESRWTATQALASPFFDPVRNEIEAAPPL</sequence>
<dbReference type="InterPro" id="IPR008271">
    <property type="entry name" value="Ser/Thr_kinase_AS"/>
</dbReference>
<dbReference type="Pfam" id="PF00069">
    <property type="entry name" value="Pkinase"/>
    <property type="match status" value="1"/>
</dbReference>
<dbReference type="PANTHER" id="PTHR24054:SF0">
    <property type="entry name" value="CASEIN KINASE II SUBUNIT ALPHA"/>
    <property type="match status" value="1"/>
</dbReference>
<dbReference type="Pfam" id="PF01195">
    <property type="entry name" value="Pept_tRNA_hydro"/>
    <property type="match status" value="1"/>
</dbReference>
<evidence type="ECO:0000256" key="3">
    <source>
        <dbReference type="ARBA" id="ARBA00022679"/>
    </source>
</evidence>
<keyword evidence="2" id="KW-0723">Serine/threonine-protein kinase</keyword>
<dbReference type="GO" id="GO:0005634">
    <property type="term" value="C:nucleus"/>
    <property type="evidence" value="ECO:0007669"/>
    <property type="project" value="TreeGrafter"/>
</dbReference>
<dbReference type="PROSITE" id="PS50011">
    <property type="entry name" value="PROTEIN_KINASE_DOM"/>
    <property type="match status" value="1"/>
</dbReference>
<dbReference type="GO" id="GO:0005524">
    <property type="term" value="F:ATP binding"/>
    <property type="evidence" value="ECO:0007669"/>
    <property type="project" value="UniProtKB-UniRule"/>
</dbReference>
<dbReference type="SMART" id="SM00220">
    <property type="entry name" value="S_TKc"/>
    <property type="match status" value="1"/>
</dbReference>
<keyword evidence="6 9" id="KW-0067">ATP-binding</keyword>
<dbReference type="InterPro" id="IPR045216">
    <property type="entry name" value="CK2_alpha"/>
</dbReference>
<dbReference type="GO" id="GO:0051726">
    <property type="term" value="P:regulation of cell cycle"/>
    <property type="evidence" value="ECO:0007669"/>
    <property type="project" value="TreeGrafter"/>
</dbReference>
<evidence type="ECO:0000256" key="7">
    <source>
        <dbReference type="ARBA" id="ARBA00047899"/>
    </source>
</evidence>
<keyword evidence="3" id="KW-0808">Transferase</keyword>
<feature type="region of interest" description="Disordered" evidence="10">
    <location>
        <begin position="86"/>
        <end position="114"/>
    </location>
</feature>
<evidence type="ECO:0000256" key="1">
    <source>
        <dbReference type="ARBA" id="ARBA00012513"/>
    </source>
</evidence>
<accession>A0A0L0DQZ2</accession>
<evidence type="ECO:0000256" key="6">
    <source>
        <dbReference type="ARBA" id="ARBA00022840"/>
    </source>
</evidence>
<evidence type="ECO:0000256" key="8">
    <source>
        <dbReference type="ARBA" id="ARBA00048679"/>
    </source>
</evidence>
<dbReference type="GO" id="GO:0005956">
    <property type="term" value="C:protein kinase CK2 complex"/>
    <property type="evidence" value="ECO:0007669"/>
    <property type="project" value="TreeGrafter"/>
</dbReference>
<evidence type="ECO:0000313" key="12">
    <source>
        <dbReference type="EMBL" id="KNC54690.1"/>
    </source>
</evidence>
<dbReference type="GeneID" id="25561288"/>
<dbReference type="RefSeq" id="XP_013761592.1">
    <property type="nucleotide sequence ID" value="XM_013906138.1"/>
</dbReference>
<dbReference type="InterPro" id="IPR036416">
    <property type="entry name" value="Pept_tRNA_hydro_sf"/>
</dbReference>
<dbReference type="EC" id="2.7.11.1" evidence="1"/>
<evidence type="ECO:0000256" key="2">
    <source>
        <dbReference type="ARBA" id="ARBA00022527"/>
    </source>
</evidence>
<keyword evidence="4 9" id="KW-0547">Nucleotide-binding</keyword>
<evidence type="ECO:0000259" key="11">
    <source>
        <dbReference type="PROSITE" id="PS50011"/>
    </source>
</evidence>